<evidence type="ECO:0000313" key="1">
    <source>
        <dbReference type="EMBL" id="QNL31402.1"/>
    </source>
</evidence>
<reference evidence="1" key="1">
    <citation type="submission" date="2020-07" db="EMBL/GenBank/DDBJ databases">
        <title>Dissolved microcystin release linked to lysis of a Microcystis spp. bloom in Lake Erie (USA) attributed to a novel cyanophage.</title>
        <authorList>
            <person name="McKindles K.M."/>
            <person name="Manes M.A."/>
            <person name="DeMarco J.R."/>
            <person name="McClure A."/>
            <person name="McKay R.M."/>
            <person name="Davis T.W."/>
            <person name="Bullerjahn G.S."/>
        </authorList>
    </citation>
    <scope>NUCLEOTIDE SEQUENCE</scope>
</reference>
<dbReference type="EMBL" id="MT840185">
    <property type="protein sequence ID" value="QNL31402.1"/>
    <property type="molecule type" value="Genomic_DNA"/>
</dbReference>
<organism evidence="1">
    <name type="scientific">Bacteriophage sp</name>
    <dbReference type="NCBI Taxonomy" id="38018"/>
    <lineage>
        <taxon>Viruses</taxon>
    </lineage>
</organism>
<proteinExistence type="predicted"/>
<name>A0A7G9A3S9_9VIRU</name>
<sequence>MGAWKIDAYKMIEVLKQIGVFCDNAYKMVDYSKWTLKLRQIDVFTDLVLEGSINILYPNKLKGRYDVWVEYRSKSSKSLVVRVEGTATGHDWVKIDSIKKEPKSEGDNETLNILIPETTKIMETILSFTETIKSED</sequence>
<accession>A0A7G9A3S9</accession>
<protein>
    <submittedName>
        <fullName evidence="1">Uncharacterized protein</fullName>
    </submittedName>
</protein>